<evidence type="ECO:0000256" key="13">
    <source>
        <dbReference type="RuleBase" id="RU368089"/>
    </source>
</evidence>
<evidence type="ECO:0000256" key="5">
    <source>
        <dbReference type="ARBA" id="ARBA00022801"/>
    </source>
</evidence>
<comment type="pathway">
    <text evidence="14">Glycan metabolism; N-glycan degradation.</text>
</comment>
<dbReference type="Pfam" id="PF16923">
    <property type="entry name" value="Glyco_hydro_63N"/>
    <property type="match status" value="1"/>
</dbReference>
<feature type="transmembrane region" description="Helical" evidence="13">
    <location>
        <begin position="400"/>
        <end position="426"/>
    </location>
</feature>
<dbReference type="Pfam" id="PF07690">
    <property type="entry name" value="MFS_1"/>
    <property type="match status" value="1"/>
</dbReference>
<dbReference type="VEuPathDB" id="FungiDB:C5L36_0B05450"/>
<dbReference type="VEuPathDB" id="FungiDB:C5L36_0B03510"/>
<keyword evidence="9 13" id="KW-0472">Membrane</keyword>
<evidence type="ECO:0000256" key="11">
    <source>
        <dbReference type="ARBA" id="ARBA00023295"/>
    </source>
</evidence>
<comment type="function">
    <text evidence="13">Cleaves the distal alpha 1,2-linked glucose residue from the Glc(3)Man(9)GlcNAc(2) oligosaccharide precursor.</text>
</comment>
<keyword evidence="7" id="KW-0735">Signal-anchor</keyword>
<evidence type="ECO:0000256" key="2">
    <source>
        <dbReference type="ARBA" id="ARBA00004648"/>
    </source>
</evidence>
<evidence type="ECO:0000256" key="12">
    <source>
        <dbReference type="ARBA" id="ARBA00038888"/>
    </source>
</evidence>
<dbReference type="Gene3D" id="1.50.10.10">
    <property type="match status" value="1"/>
</dbReference>
<evidence type="ECO:0000256" key="4">
    <source>
        <dbReference type="ARBA" id="ARBA00022692"/>
    </source>
</evidence>
<name>A0A1V2LNJ7_PICKU</name>
<dbReference type="GO" id="GO:0022857">
    <property type="term" value="F:transmembrane transporter activity"/>
    <property type="evidence" value="ECO:0007669"/>
    <property type="project" value="InterPro"/>
</dbReference>
<evidence type="ECO:0000259" key="15">
    <source>
        <dbReference type="Pfam" id="PF03200"/>
    </source>
</evidence>
<dbReference type="SUPFAM" id="SSF48208">
    <property type="entry name" value="Six-hairpin glycosidases"/>
    <property type="match status" value="1"/>
</dbReference>
<comment type="similarity">
    <text evidence="3 13">Belongs to the glycosyl hydrolase 63 family.</text>
</comment>
<evidence type="ECO:0000256" key="1">
    <source>
        <dbReference type="ARBA" id="ARBA00004141"/>
    </source>
</evidence>
<dbReference type="InterPro" id="IPR031631">
    <property type="entry name" value="Glyco_hydro_63N"/>
</dbReference>
<dbReference type="InterPro" id="IPR004888">
    <property type="entry name" value="Glycoside_hydrolase_63"/>
</dbReference>
<reference evidence="18" key="1">
    <citation type="journal article" date="2017" name="Genome Announc.">
        <title>Genome sequences of Cyberlindnera fabianii 65, Pichia kudriavzevii 129, and Saccharomyces cerevisiae 131 isolated from fermented masau fruits in Zimbabwe.</title>
        <authorList>
            <person name="van Rijswijck I.M.H."/>
            <person name="Derks M.F.L."/>
            <person name="Abee T."/>
            <person name="de Ridder D."/>
            <person name="Smid E.J."/>
        </authorList>
    </citation>
    <scope>NUCLEOTIDE SEQUENCE [LARGE SCALE GENOMIC DNA]</scope>
    <source>
        <strain evidence="18">129</strain>
    </source>
</reference>
<dbReference type="Pfam" id="PF03200">
    <property type="entry name" value="Glyco_hydro_63"/>
    <property type="match status" value="1"/>
</dbReference>
<sequence length="1254" mass="142207">MTRLQDVDSPDNPHTLNTALSQTIAVQTTAESGISKSSSNSFEGSHETEKEAIETIAKDDFPDGGLRAWFVVLASSFIMAMSFGMCNSYGVYQTYYEIKYPHVRTNILSIIGALQTGLTMFLAVPSSVCMVYIGPQAVVAIGSLLACLSFMFLSITKSVAEVFIVQGLMYGIGSGLMYVHSTGVTFQYFKRRKALAQGLITTGASLGGIYWPVAVKRLINSVGFAWANRIIGFIYLPMGIVATVFLKPRIRVQKRKPGENILGINFAVMKDWKYLVISFAWVLYLVSMVPGFVFIDLYCLRAGVSPGFQKYTVTIMNSCGAVFRILCGFFGDKFGRINITIPSLFFAGLFPLVLWLPSSLQSSPSSTLSIVFVVLWSCFASMPIALIPTVIGQIFEGPYIYSYLSVFLVLGGIGDFLGPILGGLFLPQGNTHNVDGFDNLAIFCGKVRMVMNILLYISLFCGIAVSQGFVDIGQIAEQYEKLNQESLNWGPYRSNLYLGLRPKIPESLIAGLLWFPTETFHGVSLAKHACDQSHNIKKFGWTKYDPRYGGLERIIDGDSGLELSVKFVKTEDGLNWALRIEGTTNNPHSVHSVVFYTGLESDGDIERISDPVPGTDNLVDGDLIIKGKMDKIGGEFDIQIIDDVKNVMPKSNTLDYDPSFNPSLTHHVSLTVPYEEVWKASDIFWTLLRLNVEEIEELEKRPYEFSPIELFQLRNPGGFQGNLHFVEKTFIGNFQYDIIFNTKSSANKIQSEHLDQMITKTLNRIDEKFTRKFQLNAPFNTDKYVDFAKEILSQLMGGIIYQYGDQLVDRKAIVDDVNFSHAQLNGEKEGPYELFTCVPSRPFFPRGFYWDEGFHLLPVLDYDSDLTLEIVKSWFSLIDDNGWIAREQILGDEARTKVPMEFTIQNPNIANPPTLMLIFTELLDMANKLNLERLTTQNDIESNLYSYSKMKDSLGDLHLENPELMIDYAHSIYEKLQRHYEWFRRTQRGNTDDIERSYPHNEEVYRWKGRTKDHCLPSGIDDYPRCIADIGELNVDLISWMGAMTRAMHQIAQLLGKQDDAKLYKQRYEFIVENIDSVHWSEEDQMYCDVSVDDDDLDVFECHEGYVTLMPFVHRLIPSGSTSKLLATLRSLSDPAKLWSQFGIRSLSKQDANFHKGEDYWRGHIWININYLVLESLFDYGSRADVDPAVRAGISDVYKKMRENVVSNIFEEYQRTGYAWEQYNEEDGHGQRTRHFLGWTSLVILMMKMPTEIL</sequence>
<feature type="transmembrane region" description="Helical" evidence="13">
    <location>
        <begin position="311"/>
        <end position="331"/>
    </location>
</feature>
<evidence type="ECO:0000256" key="3">
    <source>
        <dbReference type="ARBA" id="ARBA00010833"/>
    </source>
</evidence>
<dbReference type="InterPro" id="IPR011701">
    <property type="entry name" value="MFS"/>
</dbReference>
<feature type="transmembrane region" description="Helical" evidence="13">
    <location>
        <begin position="337"/>
        <end position="356"/>
    </location>
</feature>
<dbReference type="AlphaFoldDB" id="A0A1V2LNJ7"/>
<dbReference type="PANTHER" id="PTHR10412:SF11">
    <property type="entry name" value="MANNOSYL-OLIGOSACCHARIDE GLUCOSIDASE"/>
    <property type="match status" value="1"/>
</dbReference>
<feature type="transmembrane region" description="Helical" evidence="13">
    <location>
        <begin position="139"/>
        <end position="156"/>
    </location>
</feature>
<evidence type="ECO:0000256" key="14">
    <source>
        <dbReference type="RuleBase" id="RU369107"/>
    </source>
</evidence>
<dbReference type="InterPro" id="IPR008928">
    <property type="entry name" value="6-hairpin_glycosidase_sf"/>
</dbReference>
<proteinExistence type="inferred from homology"/>
<evidence type="ECO:0000256" key="10">
    <source>
        <dbReference type="ARBA" id="ARBA00023180"/>
    </source>
</evidence>
<dbReference type="Gene3D" id="1.20.1250.20">
    <property type="entry name" value="MFS general substrate transporter like domains"/>
    <property type="match status" value="1"/>
</dbReference>
<feature type="transmembrane region" description="Helical" evidence="13">
    <location>
        <begin position="195"/>
        <end position="214"/>
    </location>
</feature>
<dbReference type="InterPro" id="IPR038518">
    <property type="entry name" value="Glyco_hydro_63N_sf"/>
</dbReference>
<dbReference type="EMBL" id="MQVM01000008">
    <property type="protein sequence ID" value="ONH74800.1"/>
    <property type="molecule type" value="Genomic_DNA"/>
</dbReference>
<dbReference type="GO" id="GO:0004573">
    <property type="term" value="F:Glc3Man9GlcNAc2 oligosaccharide glucosidase activity"/>
    <property type="evidence" value="ECO:0007669"/>
    <property type="project" value="UniProtKB-UniRule"/>
</dbReference>
<protein>
    <recommendedName>
        <fullName evidence="12 13">Mannosyl-oligosaccharide glucosidase</fullName>
        <ecNumber evidence="12 13">3.2.1.106</ecNumber>
    </recommendedName>
    <alternativeName>
        <fullName evidence="14">Glucosidase I</fullName>
    </alternativeName>
</protein>
<organism evidence="17 18">
    <name type="scientific">Pichia kudriavzevii</name>
    <name type="common">Yeast</name>
    <name type="synonym">Issatchenkia orientalis</name>
    <dbReference type="NCBI Taxonomy" id="4909"/>
    <lineage>
        <taxon>Eukaryota</taxon>
        <taxon>Fungi</taxon>
        <taxon>Dikarya</taxon>
        <taxon>Ascomycota</taxon>
        <taxon>Saccharomycotina</taxon>
        <taxon>Pichiomycetes</taxon>
        <taxon>Pichiales</taxon>
        <taxon>Pichiaceae</taxon>
        <taxon>Pichia</taxon>
    </lineage>
</organism>
<feature type="domain" description="Glycosyl hydrolase family 63 C-terminal" evidence="15">
    <location>
        <begin position="750"/>
        <end position="1248"/>
    </location>
</feature>
<evidence type="ECO:0000256" key="7">
    <source>
        <dbReference type="ARBA" id="ARBA00022968"/>
    </source>
</evidence>
<feature type="transmembrane region" description="Helical" evidence="13">
    <location>
        <begin position="226"/>
        <end position="246"/>
    </location>
</feature>
<dbReference type="EC" id="3.2.1.106" evidence="12 13"/>
<keyword evidence="11 13" id="KW-0326">Glycosidase</keyword>
<comment type="subcellular location">
    <subcellularLocation>
        <location evidence="2 13">Endoplasmic reticulum membrane</location>
        <topology evidence="2 13">Single-pass type II membrane protein</topology>
    </subcellularLocation>
    <subcellularLocation>
        <location evidence="1">Membrane</location>
        <topology evidence="1">Multi-pass membrane protein</topology>
    </subcellularLocation>
</comment>
<dbReference type="InterPro" id="IPR031335">
    <property type="entry name" value="Glyco_hydro_63_C"/>
</dbReference>
<feature type="domain" description="Glycosyl hydrolase family 63 N-terminal" evidence="16">
    <location>
        <begin position="486"/>
        <end position="697"/>
    </location>
</feature>
<dbReference type="Gene3D" id="2.70.98.110">
    <property type="entry name" value="Glycosyl hydrolase family 63, N-terminal domain"/>
    <property type="match status" value="1"/>
</dbReference>
<evidence type="ECO:0000256" key="6">
    <source>
        <dbReference type="ARBA" id="ARBA00022824"/>
    </source>
</evidence>
<comment type="caution">
    <text evidence="17">The sequence shown here is derived from an EMBL/GenBank/DDBJ whole genome shotgun (WGS) entry which is preliminary data.</text>
</comment>
<keyword evidence="4 13" id="KW-0812">Transmembrane</keyword>
<evidence type="ECO:0000259" key="16">
    <source>
        <dbReference type="Pfam" id="PF16923"/>
    </source>
</evidence>
<feature type="transmembrane region" description="Helical" evidence="13">
    <location>
        <begin position="107"/>
        <end position="133"/>
    </location>
</feature>
<accession>A0A1V2LNJ7</accession>
<dbReference type="InterPro" id="IPR036259">
    <property type="entry name" value="MFS_trans_sf"/>
</dbReference>
<dbReference type="GO" id="GO:0009311">
    <property type="term" value="P:oligosaccharide metabolic process"/>
    <property type="evidence" value="ECO:0007669"/>
    <property type="project" value="UniProtKB-UniRule"/>
</dbReference>
<keyword evidence="10 14" id="KW-0325">Glycoprotein</keyword>
<dbReference type="GO" id="GO:0006487">
    <property type="term" value="P:protein N-linked glycosylation"/>
    <property type="evidence" value="ECO:0007669"/>
    <property type="project" value="UniProtKB-UniRule"/>
</dbReference>
<dbReference type="InterPro" id="IPR012341">
    <property type="entry name" value="6hp_glycosidase-like_sf"/>
</dbReference>
<dbReference type="PANTHER" id="PTHR10412">
    <property type="entry name" value="MANNOSYL-OLIGOSACCHARIDE GLUCOSIDASE"/>
    <property type="match status" value="1"/>
</dbReference>
<dbReference type="Proteomes" id="UP000189274">
    <property type="component" value="Unassembled WGS sequence"/>
</dbReference>
<dbReference type="SUPFAM" id="SSF103473">
    <property type="entry name" value="MFS general substrate transporter"/>
    <property type="match status" value="1"/>
</dbReference>
<feature type="transmembrane region" description="Helical" evidence="13">
    <location>
        <begin position="168"/>
        <end position="189"/>
    </location>
</feature>
<keyword evidence="8 13" id="KW-1133">Transmembrane helix</keyword>
<dbReference type="GO" id="GO:0005789">
    <property type="term" value="C:endoplasmic reticulum membrane"/>
    <property type="evidence" value="ECO:0007669"/>
    <property type="project" value="UniProtKB-SubCell"/>
</dbReference>
<feature type="transmembrane region" description="Helical" evidence="13">
    <location>
        <begin position="368"/>
        <end position="394"/>
    </location>
</feature>
<evidence type="ECO:0000256" key="8">
    <source>
        <dbReference type="ARBA" id="ARBA00022989"/>
    </source>
</evidence>
<evidence type="ECO:0000256" key="9">
    <source>
        <dbReference type="ARBA" id="ARBA00023136"/>
    </source>
</evidence>
<evidence type="ECO:0000313" key="17">
    <source>
        <dbReference type="EMBL" id="ONH74800.1"/>
    </source>
</evidence>
<comment type="catalytic activity">
    <reaction evidence="13">
        <text>N(4)-(alpha-D-Glc-(1-&gt;2)-alpha-D-Glc-(1-&gt;3)-alpha-D-Glc-(1-&gt;3)-alpha-D-Man-(1-&gt;2)-alpha-D-Man-(1-&gt;2)-alpha-D-Man-(1-&gt;3)-[alpha-D-Man-(1-&gt;2)-alpha-D-Man-(1-&gt;3)-[alpha-D-Man-(1-&gt;2)-alpha-D-Man-(1-&gt;6)]-alpha-D-Man-(1-&gt;6)]-beta-D-Man-(1-&gt;4)-beta-D-GlcNAc-(1-&gt;4)-beta-D-GlcNAc)-L-asparaginyl-[protein] + H2O = N(4)-(alpha-D-Glc-(1-&gt;3)-alpha-D-Glc-(1-&gt;3)-alpha-D-Man-(1-&gt;2)-alpha-D-Man-(1-&gt;2)-alpha-D-Man-(1-&gt;3)-[alpha-D-Man-(1-&gt;2)-alpha-D-Man-(1-&gt;3)-[alpha-D-Man-(1-&gt;2)-alpha-D-Man-(1-&gt;6)]-alpha-D-Man-(1-&gt;6)]-beta-D-Man-(1-&gt;4)-beta-D-GlcNAc-(1-&gt;4)-beta-D-GlcNAc)-L-asparaginyl-[protein] + beta-D-glucose</text>
        <dbReference type="Rhea" id="RHEA:55988"/>
        <dbReference type="Rhea" id="RHEA-COMP:12806"/>
        <dbReference type="Rhea" id="RHEA-COMP:14355"/>
        <dbReference type="ChEBI" id="CHEBI:15377"/>
        <dbReference type="ChEBI" id="CHEBI:15903"/>
        <dbReference type="ChEBI" id="CHEBI:59082"/>
        <dbReference type="ChEBI" id="CHEBI:132537"/>
        <dbReference type="EC" id="3.2.1.106"/>
    </reaction>
</comment>
<feature type="transmembrane region" description="Helical" evidence="13">
    <location>
        <begin position="274"/>
        <end position="299"/>
    </location>
</feature>
<comment type="caution">
    <text evidence="13">Lacks conserved residue(s) required for the propagation of feature annotation.</text>
</comment>
<gene>
    <name evidence="17" type="ORF">BOH78_2180</name>
</gene>
<keyword evidence="5 13" id="KW-0378">Hydrolase</keyword>
<keyword evidence="6 13" id="KW-0256">Endoplasmic reticulum</keyword>
<feature type="transmembrane region" description="Helical" evidence="13">
    <location>
        <begin position="68"/>
        <end position="86"/>
    </location>
</feature>
<evidence type="ECO:0000313" key="18">
    <source>
        <dbReference type="Proteomes" id="UP000189274"/>
    </source>
</evidence>